<feature type="transmembrane region" description="Helical" evidence="8">
    <location>
        <begin position="96"/>
        <end position="114"/>
    </location>
</feature>
<keyword evidence="5 8" id="KW-0812">Transmembrane</keyword>
<feature type="domain" description="ABC transmembrane type-2" evidence="9">
    <location>
        <begin position="1"/>
        <end position="117"/>
    </location>
</feature>
<gene>
    <name evidence="10" type="ORF">DI598_11740</name>
</gene>
<evidence type="ECO:0000256" key="2">
    <source>
        <dbReference type="ARBA" id="ARBA00007783"/>
    </source>
</evidence>
<feature type="transmembrane region" description="Helical" evidence="8">
    <location>
        <begin position="6"/>
        <end position="26"/>
    </location>
</feature>
<evidence type="ECO:0000256" key="3">
    <source>
        <dbReference type="ARBA" id="ARBA00022448"/>
    </source>
</evidence>
<dbReference type="AlphaFoldDB" id="A0A2W5GTX5"/>
<evidence type="ECO:0000256" key="8">
    <source>
        <dbReference type="SAM" id="Phobius"/>
    </source>
</evidence>
<evidence type="ECO:0000313" key="10">
    <source>
        <dbReference type="EMBL" id="PZP46772.1"/>
    </source>
</evidence>
<dbReference type="PROSITE" id="PS51012">
    <property type="entry name" value="ABC_TM2"/>
    <property type="match status" value="1"/>
</dbReference>
<keyword evidence="3" id="KW-0813">Transport</keyword>
<protein>
    <submittedName>
        <fullName evidence="10">ABC transporter permease</fullName>
    </submittedName>
</protein>
<dbReference type="InterPro" id="IPR013525">
    <property type="entry name" value="ABC2_TM"/>
</dbReference>
<feature type="transmembrane region" description="Helical" evidence="8">
    <location>
        <begin position="33"/>
        <end position="54"/>
    </location>
</feature>
<dbReference type="InterPro" id="IPR051449">
    <property type="entry name" value="ABC-2_transporter_component"/>
</dbReference>
<feature type="non-terminal residue" evidence="10">
    <location>
        <position position="1"/>
    </location>
</feature>
<evidence type="ECO:0000256" key="1">
    <source>
        <dbReference type="ARBA" id="ARBA00004651"/>
    </source>
</evidence>
<accession>A0A2W5GTX5</accession>
<keyword evidence="6 8" id="KW-1133">Transmembrane helix</keyword>
<organism evidence="10 11">
    <name type="scientific">Pseudopedobacter saltans</name>
    <dbReference type="NCBI Taxonomy" id="151895"/>
    <lineage>
        <taxon>Bacteria</taxon>
        <taxon>Pseudomonadati</taxon>
        <taxon>Bacteroidota</taxon>
        <taxon>Sphingobacteriia</taxon>
        <taxon>Sphingobacteriales</taxon>
        <taxon>Sphingobacteriaceae</taxon>
        <taxon>Pseudopedobacter</taxon>
    </lineage>
</organism>
<proteinExistence type="inferred from homology"/>
<evidence type="ECO:0000256" key="6">
    <source>
        <dbReference type="ARBA" id="ARBA00022989"/>
    </source>
</evidence>
<keyword evidence="7 8" id="KW-0472">Membrane</keyword>
<evidence type="ECO:0000259" key="9">
    <source>
        <dbReference type="PROSITE" id="PS51012"/>
    </source>
</evidence>
<evidence type="ECO:0000256" key="5">
    <source>
        <dbReference type="ARBA" id="ARBA00022692"/>
    </source>
</evidence>
<dbReference type="PANTHER" id="PTHR30294">
    <property type="entry name" value="MEMBRANE COMPONENT OF ABC TRANSPORTER YHHJ-RELATED"/>
    <property type="match status" value="1"/>
</dbReference>
<evidence type="ECO:0000256" key="4">
    <source>
        <dbReference type="ARBA" id="ARBA00022475"/>
    </source>
</evidence>
<dbReference type="Proteomes" id="UP000249645">
    <property type="component" value="Unassembled WGS sequence"/>
</dbReference>
<comment type="subcellular location">
    <subcellularLocation>
        <location evidence="1">Cell membrane</location>
        <topology evidence="1">Multi-pass membrane protein</topology>
    </subcellularLocation>
</comment>
<sequence>GSLALIFLLCIIFTFTSLLLGLLISAVTNTQELAVVSSLLGLMLPSIILTGMIFPLESAPKFLQWIADLVPAKWFIEAMRDVMIKGLGLQAVLKPIGAMLLMAVGLLFASVKLFKQRL</sequence>
<comment type="caution">
    <text evidence="10">The sequence shown here is derived from an EMBL/GenBank/DDBJ whole genome shotgun (WGS) entry which is preliminary data.</text>
</comment>
<reference evidence="10 11" key="1">
    <citation type="submission" date="2017-11" db="EMBL/GenBank/DDBJ databases">
        <title>Infants hospitalized years apart are colonized by the same room-sourced microbial strains.</title>
        <authorList>
            <person name="Brooks B."/>
            <person name="Olm M.R."/>
            <person name="Firek B.A."/>
            <person name="Baker R."/>
            <person name="Thomas B.C."/>
            <person name="Morowitz M.J."/>
            <person name="Banfield J.F."/>
        </authorList>
    </citation>
    <scope>NUCLEOTIDE SEQUENCE [LARGE SCALE GENOMIC DNA]</scope>
    <source>
        <strain evidence="10">S2_009_000_R2_76</strain>
    </source>
</reference>
<name>A0A2W5GTX5_9SPHI</name>
<dbReference type="Pfam" id="PF12698">
    <property type="entry name" value="ABC2_membrane_3"/>
    <property type="match status" value="1"/>
</dbReference>
<dbReference type="GO" id="GO:0140359">
    <property type="term" value="F:ABC-type transporter activity"/>
    <property type="evidence" value="ECO:0007669"/>
    <property type="project" value="InterPro"/>
</dbReference>
<dbReference type="InterPro" id="IPR047817">
    <property type="entry name" value="ABC2_TM_bact-type"/>
</dbReference>
<dbReference type="GO" id="GO:0005886">
    <property type="term" value="C:plasma membrane"/>
    <property type="evidence" value="ECO:0007669"/>
    <property type="project" value="UniProtKB-SubCell"/>
</dbReference>
<dbReference type="PANTHER" id="PTHR30294:SF29">
    <property type="entry name" value="MULTIDRUG ABC TRANSPORTER PERMEASE YBHS-RELATED"/>
    <property type="match status" value="1"/>
</dbReference>
<evidence type="ECO:0000256" key="7">
    <source>
        <dbReference type="ARBA" id="ARBA00023136"/>
    </source>
</evidence>
<evidence type="ECO:0000313" key="11">
    <source>
        <dbReference type="Proteomes" id="UP000249645"/>
    </source>
</evidence>
<comment type="similarity">
    <text evidence="2">Belongs to the ABC-2 integral membrane protein family.</text>
</comment>
<keyword evidence="4" id="KW-1003">Cell membrane</keyword>
<dbReference type="EMBL" id="QFOI01000213">
    <property type="protein sequence ID" value="PZP46772.1"/>
    <property type="molecule type" value="Genomic_DNA"/>
</dbReference>